<comment type="caution">
    <text evidence="1">The sequence shown here is derived from an EMBL/GenBank/DDBJ whole genome shotgun (WGS) entry which is preliminary data.</text>
</comment>
<name>A0A0B0H5Y8_SOVGS</name>
<reference evidence="1 2" key="1">
    <citation type="journal article" date="2014" name="BMC Genomics">
        <title>The genome of the intracellular bacterium of the coastal bivalve, Solemya velum: a blueprint for thriving in and out of symbiosis.</title>
        <authorList>
            <person name="Dmytrenko O."/>
            <person name="Russell S.L."/>
            <person name="Loo W.T."/>
            <person name="Fontanez K.M."/>
            <person name="Liao L."/>
            <person name="Roeselers G."/>
            <person name="Sharma R."/>
            <person name="Stewart F.J."/>
            <person name="Newton I.L."/>
            <person name="Woyke T."/>
            <person name="Wu D."/>
            <person name="Lang J.M."/>
            <person name="Eisen J.A."/>
            <person name="Cavanaugh C.M."/>
        </authorList>
    </citation>
    <scope>NUCLEOTIDE SEQUENCE [LARGE SCALE GENOMIC DNA]</scope>
    <source>
        <strain evidence="1 2">WH</strain>
    </source>
</reference>
<sequence>MTSVSYTETFRIDQPRETLFPLFSAEGEKFWVPEWDYTNIMGTTELHEDYIFLTSNHDHASAVTCPQQVVQFEC</sequence>
<keyword evidence="2" id="KW-1185">Reference proteome</keyword>
<accession>A0A0B0H5Y8</accession>
<dbReference type="EMBL" id="JRAA01000001">
    <property type="protein sequence ID" value="KHF25623.1"/>
    <property type="molecule type" value="Genomic_DNA"/>
</dbReference>
<evidence type="ECO:0000313" key="2">
    <source>
        <dbReference type="Proteomes" id="UP000030856"/>
    </source>
</evidence>
<organism evidence="1 2">
    <name type="scientific">Solemya velum gill symbiont</name>
    <dbReference type="NCBI Taxonomy" id="2340"/>
    <lineage>
        <taxon>Bacteria</taxon>
        <taxon>Pseudomonadati</taxon>
        <taxon>Pseudomonadota</taxon>
        <taxon>Gammaproteobacteria</taxon>
        <taxon>sulfur-oxidizing symbionts</taxon>
    </lineage>
</organism>
<dbReference type="Proteomes" id="UP000030856">
    <property type="component" value="Unassembled WGS sequence"/>
</dbReference>
<proteinExistence type="predicted"/>
<dbReference type="AlphaFoldDB" id="A0A0B0H5Y8"/>
<protein>
    <submittedName>
        <fullName evidence="1">Uncharacterized protein</fullName>
    </submittedName>
</protein>
<gene>
    <name evidence="1" type="ORF">JV46_29830</name>
</gene>
<evidence type="ECO:0000313" key="1">
    <source>
        <dbReference type="EMBL" id="KHF25623.1"/>
    </source>
</evidence>